<keyword evidence="1" id="KW-1133">Transmembrane helix</keyword>
<name>A0A2P6NR55_9EUKA</name>
<dbReference type="Proteomes" id="UP000241769">
    <property type="component" value="Unassembled WGS sequence"/>
</dbReference>
<evidence type="ECO:0000313" key="3">
    <source>
        <dbReference type="Proteomes" id="UP000241769"/>
    </source>
</evidence>
<protein>
    <submittedName>
        <fullName evidence="2">Uncharacterized protein</fullName>
    </submittedName>
</protein>
<keyword evidence="3" id="KW-1185">Reference proteome</keyword>
<feature type="transmembrane region" description="Helical" evidence="1">
    <location>
        <begin position="59"/>
        <end position="77"/>
    </location>
</feature>
<gene>
    <name evidence="2" type="ORF">PROFUN_05362</name>
</gene>
<proteinExistence type="predicted"/>
<feature type="transmembrane region" description="Helical" evidence="1">
    <location>
        <begin position="33"/>
        <end position="52"/>
    </location>
</feature>
<organism evidence="2 3">
    <name type="scientific">Planoprotostelium fungivorum</name>
    <dbReference type="NCBI Taxonomy" id="1890364"/>
    <lineage>
        <taxon>Eukaryota</taxon>
        <taxon>Amoebozoa</taxon>
        <taxon>Evosea</taxon>
        <taxon>Variosea</taxon>
        <taxon>Cavosteliida</taxon>
        <taxon>Cavosteliaceae</taxon>
        <taxon>Planoprotostelium</taxon>
    </lineage>
</organism>
<dbReference type="EMBL" id="MDYQ01000031">
    <property type="protein sequence ID" value="PRP86443.1"/>
    <property type="molecule type" value="Genomic_DNA"/>
</dbReference>
<accession>A0A2P6NR55</accession>
<reference evidence="2 3" key="1">
    <citation type="journal article" date="2018" name="Genome Biol. Evol.">
        <title>Multiple Roots of Fruiting Body Formation in Amoebozoa.</title>
        <authorList>
            <person name="Hillmann F."/>
            <person name="Forbes G."/>
            <person name="Novohradska S."/>
            <person name="Ferling I."/>
            <person name="Riege K."/>
            <person name="Groth M."/>
            <person name="Westermann M."/>
            <person name="Marz M."/>
            <person name="Spaller T."/>
            <person name="Winckler T."/>
            <person name="Schaap P."/>
            <person name="Glockner G."/>
        </authorList>
    </citation>
    <scope>NUCLEOTIDE SEQUENCE [LARGE SCALE GENOMIC DNA]</scope>
    <source>
        <strain evidence="2 3">Jena</strain>
    </source>
</reference>
<comment type="caution">
    <text evidence="2">The sequence shown here is derived from an EMBL/GenBank/DDBJ whole genome shotgun (WGS) entry which is preliminary data.</text>
</comment>
<dbReference type="AlphaFoldDB" id="A0A2P6NR55"/>
<keyword evidence="1" id="KW-0472">Membrane</keyword>
<dbReference type="InParanoid" id="A0A2P6NR55"/>
<keyword evidence="1" id="KW-0812">Transmembrane</keyword>
<evidence type="ECO:0000313" key="2">
    <source>
        <dbReference type="EMBL" id="PRP86443.1"/>
    </source>
</evidence>
<evidence type="ECO:0000256" key="1">
    <source>
        <dbReference type="SAM" id="Phobius"/>
    </source>
</evidence>
<sequence>MFDTLPIATNEQMATYPSTITKSPNAPQSVGSYLAWVPLLATISLDAALISLSFRHPLCWIFSGVLFLAIIPLGFYIRGLRRACSDLQPMHLMRKSNYLHLPDEA</sequence>